<accession>A0AB34HRR1</accession>
<keyword evidence="6" id="KW-0496">Mitochondrion</keyword>
<comment type="caution">
    <text evidence="11">The sequence shown here is derived from an EMBL/GenBank/DDBJ whole genome shotgun (WGS) entry which is preliminary data.</text>
</comment>
<evidence type="ECO:0000256" key="6">
    <source>
        <dbReference type="ARBA" id="ARBA00023128"/>
    </source>
</evidence>
<keyword evidence="7 8" id="KW-0472">Membrane</keyword>
<evidence type="ECO:0000256" key="7">
    <source>
        <dbReference type="ARBA" id="ARBA00023136"/>
    </source>
</evidence>
<dbReference type="Pfam" id="PF00153">
    <property type="entry name" value="Mito_carr"/>
    <property type="match status" value="4"/>
</dbReference>
<dbReference type="InterPro" id="IPR018108">
    <property type="entry name" value="MCP_transmembrane"/>
</dbReference>
<dbReference type="GO" id="GO:0005743">
    <property type="term" value="C:mitochondrial inner membrane"/>
    <property type="evidence" value="ECO:0007669"/>
    <property type="project" value="UniProtKB-SubCell"/>
</dbReference>
<name>A0AB34HRR1_ESCRO</name>
<dbReference type="Gene3D" id="1.50.40.10">
    <property type="entry name" value="Mitochondrial carrier domain"/>
    <property type="match status" value="2"/>
</dbReference>
<organism evidence="11 12">
    <name type="scientific">Eschrichtius robustus</name>
    <name type="common">California gray whale</name>
    <name type="synonym">Eschrichtius gibbosus</name>
    <dbReference type="NCBI Taxonomy" id="9764"/>
    <lineage>
        <taxon>Eukaryota</taxon>
        <taxon>Metazoa</taxon>
        <taxon>Chordata</taxon>
        <taxon>Craniata</taxon>
        <taxon>Vertebrata</taxon>
        <taxon>Euteleostomi</taxon>
        <taxon>Mammalia</taxon>
        <taxon>Eutheria</taxon>
        <taxon>Laurasiatheria</taxon>
        <taxon>Artiodactyla</taxon>
        <taxon>Whippomorpha</taxon>
        <taxon>Cetacea</taxon>
        <taxon>Mysticeti</taxon>
        <taxon>Eschrichtiidae</taxon>
        <taxon>Eschrichtius</taxon>
    </lineage>
</organism>
<keyword evidence="9" id="KW-0813">Transport</keyword>
<feature type="repeat" description="Solcar" evidence="8">
    <location>
        <begin position="226"/>
        <end position="378"/>
    </location>
</feature>
<dbReference type="SUPFAM" id="SSF103506">
    <property type="entry name" value="Mitochondrial carrier"/>
    <property type="match status" value="1"/>
</dbReference>
<protein>
    <recommendedName>
        <fullName evidence="13">Mitochondrial glutamate carrier 1</fullName>
    </recommendedName>
</protein>
<comment type="subcellular location">
    <subcellularLocation>
        <location evidence="1">Mitochondrion inner membrane</location>
        <topology evidence="1">Multi-pass membrane protein</topology>
    </subcellularLocation>
</comment>
<evidence type="ECO:0000256" key="9">
    <source>
        <dbReference type="RuleBase" id="RU000488"/>
    </source>
</evidence>
<dbReference type="GO" id="GO:0005313">
    <property type="term" value="F:L-glutamate transmembrane transporter activity"/>
    <property type="evidence" value="ECO:0007669"/>
    <property type="project" value="TreeGrafter"/>
</dbReference>
<evidence type="ECO:0000256" key="5">
    <source>
        <dbReference type="ARBA" id="ARBA00022989"/>
    </source>
</evidence>
<comment type="similarity">
    <text evidence="2 9">Belongs to the mitochondrial carrier (TC 2.A.29) family.</text>
</comment>
<gene>
    <name evidence="11" type="ORF">J1605_002319</name>
</gene>
<evidence type="ECO:0000256" key="1">
    <source>
        <dbReference type="ARBA" id="ARBA00004448"/>
    </source>
</evidence>
<keyword evidence="5" id="KW-1133">Transmembrane helix</keyword>
<feature type="repeat" description="Solcar" evidence="8">
    <location>
        <begin position="387"/>
        <end position="476"/>
    </location>
</feature>
<evidence type="ECO:0000256" key="3">
    <source>
        <dbReference type="ARBA" id="ARBA00022692"/>
    </source>
</evidence>
<reference evidence="11 12" key="1">
    <citation type="submission" date="2022-11" db="EMBL/GenBank/DDBJ databases">
        <title>Whole genome sequence of Eschrichtius robustus ER-17-0199.</title>
        <authorList>
            <person name="Bruniche-Olsen A."/>
            <person name="Black A.N."/>
            <person name="Fields C.J."/>
            <person name="Walden K."/>
            <person name="Dewoody J.A."/>
        </authorList>
    </citation>
    <scope>NUCLEOTIDE SEQUENCE [LARGE SCALE GENOMIC DNA]</scope>
    <source>
        <strain evidence="11">ER-17-0199</strain>
        <tissue evidence="11">Blubber</tissue>
    </source>
</reference>
<keyword evidence="12" id="KW-1185">Reference proteome</keyword>
<feature type="compositionally biased region" description="Pro residues" evidence="10">
    <location>
        <begin position="47"/>
        <end position="61"/>
    </location>
</feature>
<evidence type="ECO:0000256" key="8">
    <source>
        <dbReference type="PROSITE-ProRule" id="PRU00282"/>
    </source>
</evidence>
<evidence type="ECO:0000256" key="10">
    <source>
        <dbReference type="SAM" id="MobiDB-lite"/>
    </source>
</evidence>
<evidence type="ECO:0000313" key="11">
    <source>
        <dbReference type="EMBL" id="KAJ8795557.1"/>
    </source>
</evidence>
<dbReference type="EMBL" id="JAIQCJ010000544">
    <property type="protein sequence ID" value="KAJ8795557.1"/>
    <property type="molecule type" value="Genomic_DNA"/>
</dbReference>
<dbReference type="AlphaFoldDB" id="A0AB34HRR1"/>
<evidence type="ECO:0008006" key="13">
    <source>
        <dbReference type="Google" id="ProtNLM"/>
    </source>
</evidence>
<feature type="repeat" description="Solcar" evidence="8">
    <location>
        <begin position="93"/>
        <end position="180"/>
    </location>
</feature>
<evidence type="ECO:0000256" key="4">
    <source>
        <dbReference type="ARBA" id="ARBA00022792"/>
    </source>
</evidence>
<dbReference type="GO" id="GO:0043490">
    <property type="term" value="P:malate-aspartate shuttle"/>
    <property type="evidence" value="ECO:0007669"/>
    <property type="project" value="TreeGrafter"/>
</dbReference>
<feature type="region of interest" description="Disordered" evidence="10">
    <location>
        <begin position="289"/>
        <end position="334"/>
    </location>
</feature>
<keyword evidence="4" id="KW-0999">Mitochondrion inner membrane</keyword>
<evidence type="ECO:0000313" key="12">
    <source>
        <dbReference type="Proteomes" id="UP001159641"/>
    </source>
</evidence>
<dbReference type="GO" id="GO:0015183">
    <property type="term" value="F:L-aspartate transmembrane transporter activity"/>
    <property type="evidence" value="ECO:0007669"/>
    <property type="project" value="TreeGrafter"/>
</dbReference>
<keyword evidence="3 8" id="KW-0812">Transmembrane</keyword>
<dbReference type="PANTHER" id="PTHR45678">
    <property type="entry name" value="MITOCHONDRIAL 2-OXODICARBOXYLATE CARRIER 1-RELATED"/>
    <property type="match status" value="1"/>
</dbReference>
<dbReference type="InterPro" id="IPR023395">
    <property type="entry name" value="MCP_dom_sf"/>
</dbReference>
<sequence>MGGSQWPLRPSHPLPGLSSRQACLSLLQRAGSLIPPKVKEKVTTPLRPAPPRPAPPRLAPQPIPAAGAALGRWISSARPRAVVSEEEPVRCTLGLPAKLINGGIAGLIGVTCVFPIDLAKTRLQNQQNGQRLYTSMSDCLIKTIRSEGYFGMYRGAAVNLTLVTPEKAIKLAANDFFRYQLSKDGAASASTPPRPPHSWAHWEAPWAAGASDSSLKPHPLYYRKKLTLFKEMLAGCGAGTCQVIVTTPMEMLKIQLQDAGRIGEGAGRQGSRAGELARPLPCYHLVPRAERETSRPSPFSPAAQRKTLSGQAQLSGGRGAQPSMEAPAAPRPTATQLTRDLLRSHGIAGLYKGLGATLLRDVPFSIVYFPLFANLNQLGRPASGEKSPFYVSFLAGCVAGSTAAVAVNPCDVVKTRLQTLQRGVNEDTYSGFLDCARKILRNEGPTAFLKGAYCRALVIAPLFGIAQVVYFLGIAETLLGLPRVQP</sequence>
<proteinExistence type="inferred from homology"/>
<dbReference type="Proteomes" id="UP001159641">
    <property type="component" value="Unassembled WGS sequence"/>
</dbReference>
<evidence type="ECO:0000256" key="2">
    <source>
        <dbReference type="ARBA" id="ARBA00006375"/>
    </source>
</evidence>
<dbReference type="PANTHER" id="PTHR45678:SF3">
    <property type="entry name" value="MITOCHONDRIAL GLUTAMATE CARRIER 1"/>
    <property type="match status" value="1"/>
</dbReference>
<dbReference type="InterPro" id="IPR051028">
    <property type="entry name" value="Mito_Solute_Carrier"/>
</dbReference>
<dbReference type="PROSITE" id="PS50920">
    <property type="entry name" value="SOLCAR"/>
    <property type="match status" value="3"/>
</dbReference>
<feature type="region of interest" description="Disordered" evidence="10">
    <location>
        <begin position="37"/>
        <end position="61"/>
    </location>
</feature>